<protein>
    <submittedName>
        <fullName evidence="8">G_PROTEIN_RECEP_F1_2 domain-containing protein</fullName>
    </submittedName>
</protein>
<keyword evidence="2 5" id="KW-0812">Transmembrane</keyword>
<evidence type="ECO:0000256" key="4">
    <source>
        <dbReference type="ARBA" id="ARBA00023136"/>
    </source>
</evidence>
<name>A0A183CII9_GLOPA</name>
<evidence type="ECO:0000256" key="1">
    <source>
        <dbReference type="ARBA" id="ARBA00004370"/>
    </source>
</evidence>
<evidence type="ECO:0000313" key="8">
    <source>
        <dbReference type="WBParaSite" id="GPLIN_001269500"/>
    </source>
</evidence>
<dbReference type="InterPro" id="IPR017452">
    <property type="entry name" value="GPCR_Rhodpsn_7TM"/>
</dbReference>
<feature type="transmembrane region" description="Helical" evidence="5">
    <location>
        <begin position="69"/>
        <end position="88"/>
    </location>
</feature>
<comment type="subcellular location">
    <subcellularLocation>
        <location evidence="1">Membrane</location>
    </subcellularLocation>
</comment>
<dbReference type="Pfam" id="PF10324">
    <property type="entry name" value="7TM_GPCR_Srw"/>
    <property type="match status" value="1"/>
</dbReference>
<dbReference type="WBParaSite" id="GPLIN_001269500">
    <property type="protein sequence ID" value="GPLIN_001269500"/>
    <property type="gene ID" value="GPLIN_001269500"/>
</dbReference>
<dbReference type="InterPro" id="IPR019427">
    <property type="entry name" value="7TM_GPCR_serpentine_rcpt_Srw"/>
</dbReference>
<feature type="transmembrane region" description="Helical" evidence="5">
    <location>
        <begin position="37"/>
        <end position="57"/>
    </location>
</feature>
<organism evidence="7 8">
    <name type="scientific">Globodera pallida</name>
    <name type="common">Potato cyst nematode worm</name>
    <name type="synonym">Heterodera pallida</name>
    <dbReference type="NCBI Taxonomy" id="36090"/>
    <lineage>
        <taxon>Eukaryota</taxon>
        <taxon>Metazoa</taxon>
        <taxon>Ecdysozoa</taxon>
        <taxon>Nematoda</taxon>
        <taxon>Chromadorea</taxon>
        <taxon>Rhabditida</taxon>
        <taxon>Tylenchina</taxon>
        <taxon>Tylenchomorpha</taxon>
        <taxon>Tylenchoidea</taxon>
        <taxon>Heteroderidae</taxon>
        <taxon>Heteroderinae</taxon>
        <taxon>Globodera</taxon>
    </lineage>
</organism>
<dbReference type="Gene3D" id="1.20.1070.10">
    <property type="entry name" value="Rhodopsin 7-helix transmembrane proteins"/>
    <property type="match status" value="1"/>
</dbReference>
<dbReference type="InterPro" id="IPR053219">
    <property type="entry name" value="GPCR_Dmsr-1"/>
</dbReference>
<dbReference type="GO" id="GO:0008528">
    <property type="term" value="F:G protein-coupled peptide receptor activity"/>
    <property type="evidence" value="ECO:0007669"/>
    <property type="project" value="InterPro"/>
</dbReference>
<proteinExistence type="predicted"/>
<dbReference type="SUPFAM" id="SSF81321">
    <property type="entry name" value="Family A G protein-coupled receptor-like"/>
    <property type="match status" value="1"/>
</dbReference>
<dbReference type="GO" id="GO:0005886">
    <property type="term" value="C:plasma membrane"/>
    <property type="evidence" value="ECO:0007669"/>
    <property type="project" value="TreeGrafter"/>
</dbReference>
<evidence type="ECO:0000256" key="3">
    <source>
        <dbReference type="ARBA" id="ARBA00022989"/>
    </source>
</evidence>
<evidence type="ECO:0000259" key="6">
    <source>
        <dbReference type="PROSITE" id="PS50262"/>
    </source>
</evidence>
<keyword evidence="3 5" id="KW-1133">Transmembrane helix</keyword>
<dbReference type="AlphaFoldDB" id="A0A183CII9"/>
<sequence length="99" mass="11471">MSGPCEDLDPAIIAQAKLYYFELLNGLSESYNTFHRFIYHFLCIIGVIANICFVVVLLRPTMRKNPFNLFLIAIAICDMSLMASYFMYKQASTKFDYLF</sequence>
<evidence type="ECO:0000313" key="7">
    <source>
        <dbReference type="Proteomes" id="UP000050741"/>
    </source>
</evidence>
<reference evidence="8" key="2">
    <citation type="submission" date="2016-06" db="UniProtKB">
        <authorList>
            <consortium name="WormBaseParasite"/>
        </authorList>
    </citation>
    <scope>IDENTIFICATION</scope>
</reference>
<keyword evidence="4 5" id="KW-0472">Membrane</keyword>
<dbReference type="PROSITE" id="PS50262">
    <property type="entry name" value="G_PROTEIN_RECEP_F1_2"/>
    <property type="match status" value="1"/>
</dbReference>
<keyword evidence="7" id="KW-1185">Reference proteome</keyword>
<accession>A0A183CII9</accession>
<evidence type="ECO:0000256" key="5">
    <source>
        <dbReference type="SAM" id="Phobius"/>
    </source>
</evidence>
<dbReference type="Proteomes" id="UP000050741">
    <property type="component" value="Unassembled WGS sequence"/>
</dbReference>
<feature type="domain" description="G-protein coupled receptors family 1 profile" evidence="6">
    <location>
        <begin position="49"/>
        <end position="99"/>
    </location>
</feature>
<dbReference type="PANTHER" id="PTHR46273">
    <property type="entry name" value="MYOSUPPRESSIN RECEPTOR 1, ISOFORM B-RELATED"/>
    <property type="match status" value="1"/>
</dbReference>
<reference evidence="7" key="1">
    <citation type="submission" date="2014-05" db="EMBL/GenBank/DDBJ databases">
        <title>The genome and life-stage specific transcriptomes of Globodera pallida elucidate key aspects of plant parasitism by a cyst nematode.</title>
        <authorList>
            <person name="Cotton J.A."/>
            <person name="Lilley C.J."/>
            <person name="Jones L.M."/>
            <person name="Kikuchi T."/>
            <person name="Reid A.J."/>
            <person name="Thorpe P."/>
            <person name="Tsai I.J."/>
            <person name="Beasley H."/>
            <person name="Blok V."/>
            <person name="Cock P.J.A."/>
            <person name="Van den Akker S.E."/>
            <person name="Holroyd N."/>
            <person name="Hunt M."/>
            <person name="Mantelin S."/>
            <person name="Naghra H."/>
            <person name="Pain A."/>
            <person name="Palomares-Rius J.E."/>
            <person name="Zarowiecki M."/>
            <person name="Berriman M."/>
            <person name="Jones J.T."/>
            <person name="Urwin P.E."/>
        </authorList>
    </citation>
    <scope>NUCLEOTIDE SEQUENCE [LARGE SCALE GENOMIC DNA]</scope>
    <source>
        <strain evidence="7">Lindley</strain>
    </source>
</reference>
<dbReference type="PANTHER" id="PTHR46273:SF4">
    <property type="entry name" value="AT19640P"/>
    <property type="match status" value="1"/>
</dbReference>
<evidence type="ECO:0000256" key="2">
    <source>
        <dbReference type="ARBA" id="ARBA00022692"/>
    </source>
</evidence>